<sequence length="138" mass="14935">MEFDPNLPWRTIHGHGFNAHVGPVSFARVSDSEWRFFLDIEAHHINIGGVCHGGVSLTLADIGMGSGAYAAGGNRPCTTIQMDAHFIAAAKKGQRLLGAARLVRATHELAFMECELHAGGRQTLRASGVWKYLSPRKG</sequence>
<evidence type="ECO:0000256" key="3">
    <source>
        <dbReference type="ARBA" id="ARBA00036002"/>
    </source>
</evidence>
<dbReference type="NCBIfam" id="TIGR00369">
    <property type="entry name" value="unchar_dom_1"/>
    <property type="match status" value="1"/>
</dbReference>
<keyword evidence="1" id="KW-0378">Hydrolase</keyword>
<evidence type="ECO:0000256" key="7">
    <source>
        <dbReference type="ARBA" id="ARBA00048062"/>
    </source>
</evidence>
<dbReference type="Pfam" id="PF03061">
    <property type="entry name" value="4HBT"/>
    <property type="match status" value="1"/>
</dbReference>
<feature type="domain" description="Thioesterase" evidence="8">
    <location>
        <begin position="48"/>
        <end position="122"/>
    </location>
</feature>
<evidence type="ECO:0000256" key="2">
    <source>
        <dbReference type="ARBA" id="ARBA00035880"/>
    </source>
</evidence>
<dbReference type="GO" id="GO:0047617">
    <property type="term" value="F:fatty acyl-CoA hydrolase activity"/>
    <property type="evidence" value="ECO:0007669"/>
    <property type="project" value="UniProtKB-EC"/>
</dbReference>
<dbReference type="Proteomes" id="UP000184066">
    <property type="component" value="Unassembled WGS sequence"/>
</dbReference>
<evidence type="ECO:0000313" key="9">
    <source>
        <dbReference type="EMBL" id="SHN48894.1"/>
    </source>
</evidence>
<proteinExistence type="inferred from homology"/>
<evidence type="ECO:0000259" key="8">
    <source>
        <dbReference type="Pfam" id="PF03061"/>
    </source>
</evidence>
<dbReference type="RefSeq" id="WP_072745659.1">
    <property type="nucleotide sequence ID" value="NZ_FOHL01000002.1"/>
</dbReference>
<dbReference type="STRING" id="1189325.SAMN04488119_102479"/>
<keyword evidence="10" id="KW-1185">Reference proteome</keyword>
<name>A0A1M7RRL0_9RHOB</name>
<reference evidence="9 10" key="1">
    <citation type="submission" date="2016-12" db="EMBL/GenBank/DDBJ databases">
        <authorList>
            <person name="Song W.-J."/>
            <person name="Kurnit D.M."/>
        </authorList>
    </citation>
    <scope>NUCLEOTIDE SEQUENCE [LARGE SCALE GENOMIC DNA]</scope>
    <source>
        <strain evidence="9 10">CGMCC 1.10808</strain>
    </source>
</reference>
<dbReference type="Gene3D" id="3.10.129.10">
    <property type="entry name" value="Hotdog Thioesterase"/>
    <property type="match status" value="1"/>
</dbReference>
<evidence type="ECO:0000256" key="6">
    <source>
        <dbReference type="ARBA" id="ARBA00040062"/>
    </source>
</evidence>
<protein>
    <recommendedName>
        <fullName evidence="6">Medium/long-chain acyl-CoA thioesterase YigI</fullName>
        <ecNumber evidence="5">3.1.2.20</ecNumber>
    </recommendedName>
</protein>
<dbReference type="InterPro" id="IPR003736">
    <property type="entry name" value="PAAI_dom"/>
</dbReference>
<dbReference type="SUPFAM" id="SSF54637">
    <property type="entry name" value="Thioesterase/thiol ester dehydrase-isomerase"/>
    <property type="match status" value="1"/>
</dbReference>
<evidence type="ECO:0000313" key="10">
    <source>
        <dbReference type="Proteomes" id="UP000184066"/>
    </source>
</evidence>
<dbReference type="PANTHER" id="PTHR43240:SF20">
    <property type="entry name" value="MEDIUM_LONG-CHAIN ACYL-COA THIOESTERASE YIGI"/>
    <property type="match status" value="1"/>
</dbReference>
<dbReference type="CDD" id="cd03443">
    <property type="entry name" value="PaaI_thioesterase"/>
    <property type="match status" value="1"/>
</dbReference>
<gene>
    <name evidence="9" type="ORF">SAMN05216200_10139</name>
</gene>
<comment type="catalytic activity">
    <reaction evidence="3">
        <text>a long-chain fatty acyl-CoA + H2O = a long-chain fatty acid + CoA + H(+)</text>
        <dbReference type="Rhea" id="RHEA:67680"/>
        <dbReference type="ChEBI" id="CHEBI:15377"/>
        <dbReference type="ChEBI" id="CHEBI:15378"/>
        <dbReference type="ChEBI" id="CHEBI:57287"/>
        <dbReference type="ChEBI" id="CHEBI:57560"/>
        <dbReference type="ChEBI" id="CHEBI:83139"/>
    </reaction>
</comment>
<comment type="catalytic activity">
    <reaction evidence="2">
        <text>a fatty acyl-CoA + H2O = a fatty acid + CoA + H(+)</text>
        <dbReference type="Rhea" id="RHEA:16781"/>
        <dbReference type="ChEBI" id="CHEBI:15377"/>
        <dbReference type="ChEBI" id="CHEBI:15378"/>
        <dbReference type="ChEBI" id="CHEBI:28868"/>
        <dbReference type="ChEBI" id="CHEBI:57287"/>
        <dbReference type="ChEBI" id="CHEBI:77636"/>
        <dbReference type="EC" id="3.1.2.20"/>
    </reaction>
</comment>
<evidence type="ECO:0000256" key="5">
    <source>
        <dbReference type="ARBA" id="ARBA00038894"/>
    </source>
</evidence>
<dbReference type="AlphaFoldDB" id="A0A1M7RRL0"/>
<dbReference type="InterPro" id="IPR006683">
    <property type="entry name" value="Thioestr_dom"/>
</dbReference>
<dbReference type="PANTHER" id="PTHR43240">
    <property type="entry name" value="1,4-DIHYDROXY-2-NAPHTHOYL-COA THIOESTERASE 1"/>
    <property type="match status" value="1"/>
</dbReference>
<accession>A0A1M7RRL0</accession>
<dbReference type="InterPro" id="IPR029069">
    <property type="entry name" value="HotDog_dom_sf"/>
</dbReference>
<evidence type="ECO:0000256" key="1">
    <source>
        <dbReference type="ARBA" id="ARBA00022801"/>
    </source>
</evidence>
<comment type="similarity">
    <text evidence="4">Belongs to the YigI thioesterase family.</text>
</comment>
<evidence type="ECO:0000256" key="4">
    <source>
        <dbReference type="ARBA" id="ARBA00038381"/>
    </source>
</evidence>
<dbReference type="EC" id="3.1.2.20" evidence="5"/>
<organism evidence="9 10">
    <name type="scientific">Oceanicella actignis</name>
    <dbReference type="NCBI Taxonomy" id="1189325"/>
    <lineage>
        <taxon>Bacteria</taxon>
        <taxon>Pseudomonadati</taxon>
        <taxon>Pseudomonadota</taxon>
        <taxon>Alphaproteobacteria</taxon>
        <taxon>Rhodobacterales</taxon>
        <taxon>Paracoccaceae</taxon>
        <taxon>Oceanicella</taxon>
    </lineage>
</organism>
<dbReference type="EMBL" id="FRDL01000001">
    <property type="protein sequence ID" value="SHN48894.1"/>
    <property type="molecule type" value="Genomic_DNA"/>
</dbReference>
<comment type="catalytic activity">
    <reaction evidence="7">
        <text>a medium-chain fatty acyl-CoA + H2O = a medium-chain fatty acid + CoA + H(+)</text>
        <dbReference type="Rhea" id="RHEA:68184"/>
        <dbReference type="ChEBI" id="CHEBI:15377"/>
        <dbReference type="ChEBI" id="CHEBI:15378"/>
        <dbReference type="ChEBI" id="CHEBI:57287"/>
        <dbReference type="ChEBI" id="CHEBI:59558"/>
        <dbReference type="ChEBI" id="CHEBI:90546"/>
    </reaction>
</comment>